<evidence type="ECO:0000256" key="1">
    <source>
        <dbReference type="ARBA" id="ARBA00022598"/>
    </source>
</evidence>
<comment type="similarity">
    <text evidence="2 3">Belongs to the glutamine synthetase family.</text>
</comment>
<reference evidence="5" key="1">
    <citation type="submission" date="2020-01" db="EMBL/GenBank/DDBJ databases">
        <title>Development of genomics and gene disruption for Polysphondylium violaceum indicates a role for the polyketide synthase stlB in stalk morphogenesis.</title>
        <authorList>
            <person name="Narita B."/>
            <person name="Kawabe Y."/>
            <person name="Kin K."/>
            <person name="Saito T."/>
            <person name="Gibbs R."/>
            <person name="Kuspa A."/>
            <person name="Muzny D."/>
            <person name="Queller D."/>
            <person name="Richards S."/>
            <person name="Strassman J."/>
            <person name="Sucgang R."/>
            <person name="Worley K."/>
            <person name="Schaap P."/>
        </authorList>
    </citation>
    <scope>NUCLEOTIDE SEQUENCE</scope>
    <source>
        <strain evidence="5">QSvi11</strain>
    </source>
</reference>
<evidence type="ECO:0000256" key="3">
    <source>
        <dbReference type="RuleBase" id="RU000384"/>
    </source>
</evidence>
<protein>
    <recommendedName>
        <fullName evidence="4">GS catalytic domain-containing protein</fullName>
    </recommendedName>
</protein>
<dbReference type="PROSITE" id="PS51987">
    <property type="entry name" value="GS_CATALYTIC"/>
    <property type="match status" value="1"/>
</dbReference>
<dbReference type="EMBL" id="AJWJ01000179">
    <property type="protein sequence ID" value="KAF2073849.1"/>
    <property type="molecule type" value="Genomic_DNA"/>
</dbReference>
<gene>
    <name evidence="5" type="ORF">CYY_004845</name>
</gene>
<dbReference type="Pfam" id="PF00120">
    <property type="entry name" value="Gln-synt_C"/>
    <property type="match status" value="1"/>
</dbReference>
<dbReference type="InterPro" id="IPR014746">
    <property type="entry name" value="Gln_synth/guanido_kin_cat_dom"/>
</dbReference>
<dbReference type="Gene3D" id="3.10.20.70">
    <property type="entry name" value="Glutamine synthetase, N-terminal domain"/>
    <property type="match status" value="1"/>
</dbReference>
<dbReference type="SMART" id="SM01230">
    <property type="entry name" value="Gln-synt_C"/>
    <property type="match status" value="1"/>
</dbReference>
<accession>A0A8J4PW56</accession>
<organism evidence="5 6">
    <name type="scientific">Polysphondylium violaceum</name>
    <dbReference type="NCBI Taxonomy" id="133409"/>
    <lineage>
        <taxon>Eukaryota</taxon>
        <taxon>Amoebozoa</taxon>
        <taxon>Evosea</taxon>
        <taxon>Eumycetozoa</taxon>
        <taxon>Dictyostelia</taxon>
        <taxon>Dictyosteliales</taxon>
        <taxon>Dictyosteliaceae</taxon>
        <taxon>Polysphondylium</taxon>
    </lineage>
</organism>
<evidence type="ECO:0000313" key="5">
    <source>
        <dbReference type="EMBL" id="KAF2073849.1"/>
    </source>
</evidence>
<evidence type="ECO:0000259" key="4">
    <source>
        <dbReference type="PROSITE" id="PS51987"/>
    </source>
</evidence>
<dbReference type="PANTHER" id="PTHR43785:SF2">
    <property type="entry name" value="TYPE-1 GLUTAMINE SYNTHETASE 1"/>
    <property type="match status" value="1"/>
</dbReference>
<dbReference type="AlphaFoldDB" id="A0A8J4PW56"/>
<dbReference type="InterPro" id="IPR008146">
    <property type="entry name" value="Gln_synth_cat_dom"/>
</dbReference>
<dbReference type="SUPFAM" id="SSF54368">
    <property type="entry name" value="Glutamine synthetase, N-terminal domain"/>
    <property type="match status" value="1"/>
</dbReference>
<name>A0A8J4PW56_9MYCE</name>
<keyword evidence="1" id="KW-0436">Ligase</keyword>
<proteinExistence type="inferred from homology"/>
<feature type="domain" description="GS catalytic" evidence="4">
    <location>
        <begin position="159"/>
        <end position="504"/>
    </location>
</feature>
<dbReference type="InterPro" id="IPR036651">
    <property type="entry name" value="Gln_synt_N_sf"/>
</dbReference>
<evidence type="ECO:0000313" key="6">
    <source>
        <dbReference type="Proteomes" id="UP000695562"/>
    </source>
</evidence>
<dbReference type="OrthoDB" id="77835at2759"/>
<keyword evidence="6" id="KW-1185">Reference proteome</keyword>
<comment type="caution">
    <text evidence="5">The sequence shown here is derived from an EMBL/GenBank/DDBJ whole genome shotgun (WGS) entry which is preliminary data.</text>
</comment>
<dbReference type="GO" id="GO:0006542">
    <property type="term" value="P:glutamine biosynthetic process"/>
    <property type="evidence" value="ECO:0007669"/>
    <property type="project" value="InterPro"/>
</dbReference>
<dbReference type="SUPFAM" id="SSF55931">
    <property type="entry name" value="Glutamine synthetase/guanido kinase"/>
    <property type="match status" value="1"/>
</dbReference>
<evidence type="ECO:0000256" key="2">
    <source>
        <dbReference type="PROSITE-ProRule" id="PRU01331"/>
    </source>
</evidence>
<dbReference type="Gene3D" id="3.30.590.10">
    <property type="entry name" value="Glutamine synthetase/guanido kinase, catalytic domain"/>
    <property type="match status" value="1"/>
</dbReference>
<sequence>MINNTIDSSEDVDNAFLKTRFLDIPQRLEVLKKIENDKRLKFIRVCWVDVANKIRCKSVNTRWLLEHRDNFFNVTVTNACMSFKAFEDAIVQEALPPNSGFGEVFLVPDWDSFTRHPSNPAYAQMFGSFYTVPKVETNAQGQSTTTHQRPLLAPWNLCPRNALKSAIDRLFANGQFTAKGSFEEEFYLIPREKNLQPTVNDLVWRDNSTFASCYSLDVYSDVLEKITDALELQGVPVEQLIKESGPGQFEITVPYTDILIACDRHEIIRQTVHSVAYECGFIASFIPRIYDNAAGNGCHAHLSLWKDGKNIIPDVSNPNQSGISNVGCKFIAGVIGHAKALTGLFNTTKNSFTRLKPNCWSGSNITWGLDNKEAFIRVPTSPMSAIKGNTNFEIKTLDHTANVYLAMAAVIHSGLDGIVNDVPIPLHTSLNPCTLSQEERTKLGIDVLPSNLITALEYLKKDQELVKNLGEDLVRAYTSVKLAEDKCLSSLTDEEIKLKLLELY</sequence>
<dbReference type="PANTHER" id="PTHR43785">
    <property type="entry name" value="GAMMA-GLUTAMYLPUTRESCINE SYNTHETASE"/>
    <property type="match status" value="1"/>
</dbReference>
<dbReference type="GO" id="GO:0004356">
    <property type="term" value="F:glutamine synthetase activity"/>
    <property type="evidence" value="ECO:0007669"/>
    <property type="project" value="InterPro"/>
</dbReference>
<dbReference type="Proteomes" id="UP000695562">
    <property type="component" value="Unassembled WGS sequence"/>
</dbReference>